<organism evidence="3 4">
    <name type="scientific">Chryseobacterium terrae</name>
    <dbReference type="NCBI Taxonomy" id="3163299"/>
    <lineage>
        <taxon>Bacteria</taxon>
        <taxon>Pseudomonadati</taxon>
        <taxon>Bacteroidota</taxon>
        <taxon>Flavobacteriia</taxon>
        <taxon>Flavobacteriales</taxon>
        <taxon>Weeksellaceae</taxon>
        <taxon>Chryseobacterium group</taxon>
        <taxon>Chryseobacterium</taxon>
    </lineage>
</organism>
<evidence type="ECO:0000313" key="4">
    <source>
        <dbReference type="Proteomes" id="UP001629058"/>
    </source>
</evidence>
<keyword evidence="1" id="KW-0732">Signal</keyword>
<dbReference type="Pfam" id="PF18962">
    <property type="entry name" value="Por_Secre_tail"/>
    <property type="match status" value="1"/>
</dbReference>
<dbReference type="InterPro" id="IPR026444">
    <property type="entry name" value="Secre_tail"/>
</dbReference>
<feature type="domain" description="Secretion system C-terminal sorting" evidence="2">
    <location>
        <begin position="65"/>
        <end position="130"/>
    </location>
</feature>
<evidence type="ECO:0000256" key="1">
    <source>
        <dbReference type="ARBA" id="ARBA00022729"/>
    </source>
</evidence>
<evidence type="ECO:0000313" key="3">
    <source>
        <dbReference type="EMBL" id="MFL9833847.1"/>
    </source>
</evidence>
<dbReference type="Proteomes" id="UP001629058">
    <property type="component" value="Unassembled WGS sequence"/>
</dbReference>
<gene>
    <name evidence="3" type="ORF">ABS765_07370</name>
</gene>
<comment type="caution">
    <text evidence="3">The sequence shown here is derived from an EMBL/GenBank/DDBJ whole genome shotgun (WGS) entry which is preliminary data.</text>
</comment>
<protein>
    <submittedName>
        <fullName evidence="3">T9SS type A sorting domain-containing protein</fullName>
    </submittedName>
</protein>
<dbReference type="EMBL" id="JBELPY010000003">
    <property type="protein sequence ID" value="MFL9833847.1"/>
    <property type="molecule type" value="Genomic_DNA"/>
</dbReference>
<dbReference type="NCBIfam" id="TIGR04183">
    <property type="entry name" value="Por_Secre_tail"/>
    <property type="match status" value="1"/>
</dbReference>
<sequence length="134" mass="14809">MDLQKPTLPLQEQELLLNLGTNQTIYFAVEIWAAPSNLNFSVTNFTVTPAALSVNESMNKTSSNIYPNPVKDVLNISNLKEKTDVSIIDMNGKLVEQETVSAEGKIDVSHLVPGVYIVNVGTKEEGKSYKIRKK</sequence>
<proteinExistence type="predicted"/>
<keyword evidence="4" id="KW-1185">Reference proteome</keyword>
<reference evidence="3 4" key="1">
    <citation type="submission" date="2024-06" db="EMBL/GenBank/DDBJ databases">
        <authorList>
            <person name="Kaempfer P."/>
            <person name="Viver T."/>
        </authorList>
    </citation>
    <scope>NUCLEOTIDE SEQUENCE [LARGE SCALE GENOMIC DNA]</scope>
    <source>
        <strain evidence="3 4">ST-37</strain>
    </source>
</reference>
<dbReference type="RefSeq" id="WP_408089093.1">
    <property type="nucleotide sequence ID" value="NZ_JBELPY010000003.1"/>
</dbReference>
<name>A0ABW8Y211_9FLAO</name>
<evidence type="ECO:0000259" key="2">
    <source>
        <dbReference type="Pfam" id="PF18962"/>
    </source>
</evidence>
<accession>A0ABW8Y211</accession>